<evidence type="ECO:0000256" key="7">
    <source>
        <dbReference type="ARBA" id="ARBA00047942"/>
    </source>
</evidence>
<comment type="caution">
    <text evidence="10">The sequence shown here is derived from an EMBL/GenBank/DDBJ whole genome shotgun (WGS) entry which is preliminary data.</text>
</comment>
<proteinExistence type="predicted"/>
<feature type="domain" description="Type II methyltransferase M.TaqI-like" evidence="8">
    <location>
        <begin position="539"/>
        <end position="794"/>
    </location>
</feature>
<dbReference type="Gene3D" id="3.40.50.150">
    <property type="entry name" value="Vaccinia Virus protein VP39"/>
    <property type="match status" value="1"/>
</dbReference>
<dbReference type="InterPro" id="IPR011639">
    <property type="entry name" value="MethylTrfase_TaqI-like_dom"/>
</dbReference>
<dbReference type="SUPFAM" id="SSF53335">
    <property type="entry name" value="S-adenosyl-L-methionine-dependent methyltransferases"/>
    <property type="match status" value="1"/>
</dbReference>
<dbReference type="EMBL" id="DUTP01000003">
    <property type="protein sequence ID" value="HHX99311.1"/>
    <property type="molecule type" value="Genomic_DNA"/>
</dbReference>
<evidence type="ECO:0000259" key="9">
    <source>
        <dbReference type="Pfam" id="PF12950"/>
    </source>
</evidence>
<dbReference type="Pfam" id="PF07669">
    <property type="entry name" value="Eco57I"/>
    <property type="match status" value="1"/>
</dbReference>
<evidence type="ECO:0000256" key="1">
    <source>
        <dbReference type="ARBA" id="ARBA00011900"/>
    </source>
</evidence>
<dbReference type="GO" id="GO:0032259">
    <property type="term" value="P:methylation"/>
    <property type="evidence" value="ECO:0007669"/>
    <property type="project" value="UniProtKB-KW"/>
</dbReference>
<evidence type="ECO:0000313" key="11">
    <source>
        <dbReference type="Proteomes" id="UP000576550"/>
    </source>
</evidence>
<dbReference type="Pfam" id="PF12950">
    <property type="entry name" value="TaqI_C"/>
    <property type="match status" value="1"/>
</dbReference>
<dbReference type="GO" id="GO:0009007">
    <property type="term" value="F:site-specific DNA-methyltransferase (adenine-specific) activity"/>
    <property type="evidence" value="ECO:0007669"/>
    <property type="project" value="UniProtKB-EC"/>
</dbReference>
<evidence type="ECO:0000256" key="2">
    <source>
        <dbReference type="ARBA" id="ARBA00022603"/>
    </source>
</evidence>
<dbReference type="InterPro" id="IPR029063">
    <property type="entry name" value="SAM-dependent_MTases_sf"/>
</dbReference>
<evidence type="ECO:0000259" key="8">
    <source>
        <dbReference type="Pfam" id="PF07669"/>
    </source>
</evidence>
<feature type="domain" description="TaqI-like C-terminal specificity" evidence="9">
    <location>
        <begin position="913"/>
        <end position="1068"/>
    </location>
</feature>
<sequence>MTEQESKKLITETFENDFDEERFKRFIANLLTEFQGVSKHTDNQYVKDAYKQYIESYDVIGKFSDSQKKTVDVLIVYLKTESTFTARTRQRNFALDYLESKAKDGILIAYVHKNKKDWRFSFVKLESDVIQDEEGRVRDVSIFTAAKRSSFLVGSNENSYTAKKQFLPILQKEEKPTFEDIEEAFSVETVTKEFFNKYRELFHDVHEALEKEIKKKPHIKEEFETKEISTVDFAKKLLGQMVFLYFLQKKGWFGVAPKEEWGTGPKNFLRKLFERKDNYGENFFNDVLKPLFYDALAQDRGRDAIYSRLNNCRMPFLNGGLFEPMRGYSWETTDILLPDELFSNEDKEGEDVGTGILDVFDRYNFTVNESNPLEKEVAVDPEMLGKVFENLLDVKDRKSKGSYYTPREIVHYMCQECLINYLETETKGEIPRDDIENLLLHGESIIQNDFVTLEKQREKEEKGYKYSGEYKLKLPESIRKNARKIDDLLKDVKVCDPAVGSGAFPLGMINEIVGARRVLQVYLRDRLTIYDLKYHAIANSIHGVDLDPGAVDIARLRLWLSLVVEEENPRPLPNLEHRIMQGNSLISEYEGIPLFNRELLSEFNKEKFVQLGFIFGSGIKKKMEELERSIKMYVGTSQRSVKESLGDRIDELRWELIEETLKEQNKLEKVDEIRELREKSIRPFFIWELEFSEVFMKKGGFDIVIGNPPYVQLQKNHGELAKMYEDTGFKTFTRTGDIYTLFYEKGNEILHSNGYLAYITSNKWMRAGYGEKLRKYLSEETTPTVLIDLGPNIFETATVDTNILIFRKGFSDKKCRSCILRENFKKSGLYLHEYVKSNNILLDKFTSDSWLILSPIERSIKEKIEKYGTPLKDWDIKIYRGILTGCNEAFIIDGKKKDELIKQDPKSADIIRPILRGRDIKRFSYDFADLYLINTHNGIEQKGIPPVKIDNYPAVKKHLDTYYSKLKERDDKGITPYNLRSCAYMEEFNKQKIVYSEIVQSPQFFLDKRGEFFVEATSFLITGEHLDYLVDWLNSPTIAWVFKQFYAGGGLGKKGFRYKKKFLEQLPIPKPRNDMKYKNTNNLIKAYLDLTDEEINFISSSVNL</sequence>
<accession>A0A832QBM5</accession>
<evidence type="ECO:0000256" key="3">
    <source>
        <dbReference type="ARBA" id="ARBA00022679"/>
    </source>
</evidence>
<organism evidence="10 11">
    <name type="scientific">Candidatus Dojkabacteria bacterium</name>
    <dbReference type="NCBI Taxonomy" id="2099670"/>
    <lineage>
        <taxon>Bacteria</taxon>
        <taxon>Candidatus Dojkabacteria</taxon>
    </lineage>
</organism>
<dbReference type="InterPro" id="IPR050953">
    <property type="entry name" value="N4_N6_ade-DNA_methylase"/>
</dbReference>
<dbReference type="PANTHER" id="PTHR33841:SF1">
    <property type="entry name" value="DNA METHYLTRANSFERASE A"/>
    <property type="match status" value="1"/>
</dbReference>
<keyword evidence="3" id="KW-0808">Transferase</keyword>
<dbReference type="GO" id="GO:0009307">
    <property type="term" value="P:DNA restriction-modification system"/>
    <property type="evidence" value="ECO:0007669"/>
    <property type="project" value="UniProtKB-KW"/>
</dbReference>
<evidence type="ECO:0000256" key="5">
    <source>
        <dbReference type="ARBA" id="ARBA00022747"/>
    </source>
</evidence>
<evidence type="ECO:0000256" key="4">
    <source>
        <dbReference type="ARBA" id="ARBA00022691"/>
    </source>
</evidence>
<dbReference type="InterPro" id="IPR025931">
    <property type="entry name" value="TaqI_C"/>
</dbReference>
<dbReference type="PANTHER" id="PTHR33841">
    <property type="entry name" value="DNA METHYLTRANSFERASE YEEA-RELATED"/>
    <property type="match status" value="1"/>
</dbReference>
<keyword evidence="4" id="KW-0949">S-adenosyl-L-methionine</keyword>
<keyword evidence="6" id="KW-0238">DNA-binding</keyword>
<comment type="catalytic activity">
    <reaction evidence="7">
        <text>a 2'-deoxyadenosine in DNA + S-adenosyl-L-methionine = an N(6)-methyl-2'-deoxyadenosine in DNA + S-adenosyl-L-homocysteine + H(+)</text>
        <dbReference type="Rhea" id="RHEA:15197"/>
        <dbReference type="Rhea" id="RHEA-COMP:12418"/>
        <dbReference type="Rhea" id="RHEA-COMP:12419"/>
        <dbReference type="ChEBI" id="CHEBI:15378"/>
        <dbReference type="ChEBI" id="CHEBI:57856"/>
        <dbReference type="ChEBI" id="CHEBI:59789"/>
        <dbReference type="ChEBI" id="CHEBI:90615"/>
        <dbReference type="ChEBI" id="CHEBI:90616"/>
        <dbReference type="EC" id="2.1.1.72"/>
    </reaction>
</comment>
<keyword evidence="2 10" id="KW-0489">Methyltransferase</keyword>
<evidence type="ECO:0000256" key="6">
    <source>
        <dbReference type="ARBA" id="ARBA00023125"/>
    </source>
</evidence>
<dbReference type="GO" id="GO:0003677">
    <property type="term" value="F:DNA binding"/>
    <property type="evidence" value="ECO:0007669"/>
    <property type="project" value="UniProtKB-KW"/>
</dbReference>
<dbReference type="PROSITE" id="PS00092">
    <property type="entry name" value="N6_MTASE"/>
    <property type="match status" value="1"/>
</dbReference>
<dbReference type="Proteomes" id="UP000576550">
    <property type="component" value="Unassembled WGS sequence"/>
</dbReference>
<protein>
    <recommendedName>
        <fullName evidence="1">site-specific DNA-methyltransferase (adenine-specific)</fullName>
        <ecNumber evidence="1">2.1.1.72</ecNumber>
    </recommendedName>
</protein>
<dbReference type="EC" id="2.1.1.72" evidence="1"/>
<dbReference type="PRINTS" id="PR00507">
    <property type="entry name" value="N12N6MTFRASE"/>
</dbReference>
<evidence type="ECO:0000313" key="10">
    <source>
        <dbReference type="EMBL" id="HHX99311.1"/>
    </source>
</evidence>
<keyword evidence="5" id="KW-0680">Restriction system</keyword>
<name>A0A832QBM5_9BACT</name>
<dbReference type="InterPro" id="IPR002052">
    <property type="entry name" value="DNA_methylase_N6_adenine_CS"/>
</dbReference>
<dbReference type="AlphaFoldDB" id="A0A832QBM5"/>
<reference evidence="10 11" key="1">
    <citation type="journal article" date="2020" name="Biotechnol. Biofuels">
        <title>New insights from the biogas microbiome by comprehensive genome-resolved metagenomics of nearly 1600 species originating from multiple anaerobic digesters.</title>
        <authorList>
            <person name="Campanaro S."/>
            <person name="Treu L."/>
            <person name="Rodriguez-R L.M."/>
            <person name="Kovalovszki A."/>
            <person name="Ziels R.M."/>
            <person name="Maus I."/>
            <person name="Zhu X."/>
            <person name="Kougias P.G."/>
            <person name="Basile A."/>
            <person name="Luo G."/>
            <person name="Schluter A."/>
            <person name="Konstantinidis K.T."/>
            <person name="Angelidaki I."/>
        </authorList>
    </citation>
    <scope>NUCLEOTIDE SEQUENCE [LARGE SCALE GENOMIC DNA]</scope>
    <source>
        <strain evidence="10">AS05jafATM_89</strain>
    </source>
</reference>
<gene>
    <name evidence="10" type="ORF">GX533_01320</name>
</gene>